<sequence>MERYDRQIKYAHFGQDGQQQLQNLRVIVMGVGALGSGVAEQLVRSGVGHITIVDKDIVTLSNLHRQSGYVEADAEAMLPKVVALKHHLNAMNRDVEVVAYNQEITAQNILDILTQAQPDIVLDGMDTFEMRYLLNEATRKLDIPYIYGAVVGSQVSVLPIHHDGPCLQCIMPDVPDTMERCEINGVLPPAVHIACSLIVAEVFRYLMHGTFESYMTMIDIYSGKMRRVNVQALKEADCDVCAHHHYQRLDDMQIARVRALCGGAFQFRLPQRYFQASLQPHVTVGVQNEYVKRLISEGYEMTLYQDGRLLIYGADDIQEAEKLRQQLFEAVYD</sequence>
<accession>A0A0D6XS65</accession>
<evidence type="ECO:0000256" key="1">
    <source>
        <dbReference type="ARBA" id="ARBA00009919"/>
    </source>
</evidence>
<gene>
    <name evidence="4" type="primary">moeB_1</name>
    <name evidence="4" type="ORF">NCTC13832_00412</name>
    <name evidence="3" type="ORF">TP70_05980</name>
</gene>
<evidence type="ECO:0000313" key="3">
    <source>
        <dbReference type="EMBL" id="KIX90668.1"/>
    </source>
</evidence>
<protein>
    <submittedName>
        <fullName evidence="3">Dinucleotide-utilizing protein</fullName>
    </submittedName>
    <submittedName>
        <fullName evidence="4">HesA/MoeB/ThiF family protein</fullName>
        <ecNumber evidence="4">2.7.7.80</ecNumber>
    </submittedName>
</protein>
<dbReference type="SUPFAM" id="SSF69572">
    <property type="entry name" value="Activating enzymes of the ubiquitin-like proteins"/>
    <property type="match status" value="1"/>
</dbReference>
<dbReference type="Proteomes" id="UP000032366">
    <property type="component" value="Unassembled WGS sequence"/>
</dbReference>
<dbReference type="FunFam" id="3.40.50.720:FF:000080">
    <property type="entry name" value="Thiazole biosynthesis adenylyltransferase ThiF"/>
    <property type="match status" value="1"/>
</dbReference>
<dbReference type="InterPro" id="IPR000594">
    <property type="entry name" value="ThiF_NAD_FAD-bd"/>
</dbReference>
<dbReference type="CDD" id="cd00757">
    <property type="entry name" value="ThiF_MoeB_HesA_family"/>
    <property type="match status" value="1"/>
</dbReference>
<dbReference type="PANTHER" id="PTHR43267:SF1">
    <property type="entry name" value="TRNA THREONYLCARBAMOYLADENOSINE DEHYDRATASE"/>
    <property type="match status" value="1"/>
</dbReference>
<dbReference type="InterPro" id="IPR045886">
    <property type="entry name" value="ThiF/MoeB/HesA"/>
</dbReference>
<dbReference type="OrthoDB" id="9804286at2"/>
<dbReference type="EMBL" id="UHDT01000001">
    <property type="protein sequence ID" value="SUM56754.1"/>
    <property type="molecule type" value="Genomic_DNA"/>
</dbReference>
<dbReference type="GO" id="GO:0061504">
    <property type="term" value="P:cyclic threonylcarbamoyladenosine biosynthetic process"/>
    <property type="evidence" value="ECO:0007669"/>
    <property type="project" value="TreeGrafter"/>
</dbReference>
<evidence type="ECO:0000259" key="2">
    <source>
        <dbReference type="Pfam" id="PF00899"/>
    </source>
</evidence>
<dbReference type="Proteomes" id="UP000254100">
    <property type="component" value="Unassembled WGS sequence"/>
</dbReference>
<organism evidence="4 6">
    <name type="scientific">Staphylococcus microti</name>
    <dbReference type="NCBI Taxonomy" id="569857"/>
    <lineage>
        <taxon>Bacteria</taxon>
        <taxon>Bacillati</taxon>
        <taxon>Bacillota</taxon>
        <taxon>Bacilli</taxon>
        <taxon>Bacillales</taxon>
        <taxon>Staphylococcaceae</taxon>
        <taxon>Staphylococcus</taxon>
    </lineage>
</organism>
<name>A0A0D6XS65_9STAP</name>
<comment type="similarity">
    <text evidence="1">Belongs to the HesA/MoeB/ThiF family.</text>
</comment>
<dbReference type="PANTHER" id="PTHR43267">
    <property type="entry name" value="TRNA THREONYLCARBAMOYLADENOSINE DEHYDRATASE"/>
    <property type="match status" value="1"/>
</dbReference>
<dbReference type="Pfam" id="PF00899">
    <property type="entry name" value="ThiF"/>
    <property type="match status" value="1"/>
</dbReference>
<dbReference type="GO" id="GO:0061503">
    <property type="term" value="F:tRNA threonylcarbamoyladenosine dehydratase"/>
    <property type="evidence" value="ECO:0007669"/>
    <property type="project" value="TreeGrafter"/>
</dbReference>
<dbReference type="GO" id="GO:0008641">
    <property type="term" value="F:ubiquitin-like modifier activating enzyme activity"/>
    <property type="evidence" value="ECO:0007669"/>
    <property type="project" value="InterPro"/>
</dbReference>
<dbReference type="RefSeq" id="WP_044360305.1">
    <property type="nucleotide sequence ID" value="NZ_JXWY01000036.1"/>
</dbReference>
<reference evidence="4 6" key="2">
    <citation type="submission" date="2018-06" db="EMBL/GenBank/DDBJ databases">
        <authorList>
            <consortium name="Pathogen Informatics"/>
            <person name="Doyle S."/>
        </authorList>
    </citation>
    <scope>NUCLEOTIDE SEQUENCE [LARGE SCALE GENOMIC DNA]</scope>
    <source>
        <strain evidence="4 6">NCTC13832</strain>
    </source>
</reference>
<keyword evidence="5" id="KW-1185">Reference proteome</keyword>
<dbReference type="EC" id="2.7.7.80" evidence="4"/>
<dbReference type="Gene3D" id="3.40.50.720">
    <property type="entry name" value="NAD(P)-binding Rossmann-like Domain"/>
    <property type="match status" value="1"/>
</dbReference>
<proteinExistence type="inferred from homology"/>
<feature type="domain" description="THIF-type NAD/FAD binding fold" evidence="2">
    <location>
        <begin position="4"/>
        <end position="239"/>
    </location>
</feature>
<dbReference type="InterPro" id="IPR035985">
    <property type="entry name" value="Ubiquitin-activating_enz"/>
</dbReference>
<evidence type="ECO:0000313" key="5">
    <source>
        <dbReference type="Proteomes" id="UP000032366"/>
    </source>
</evidence>
<dbReference type="STRING" id="569857.TP70_05980"/>
<evidence type="ECO:0000313" key="6">
    <source>
        <dbReference type="Proteomes" id="UP000254100"/>
    </source>
</evidence>
<keyword evidence="4" id="KW-0808">Transferase</keyword>
<evidence type="ECO:0000313" key="4">
    <source>
        <dbReference type="EMBL" id="SUM56754.1"/>
    </source>
</evidence>
<dbReference type="EMBL" id="JXWY01000036">
    <property type="protein sequence ID" value="KIX90668.1"/>
    <property type="molecule type" value="Genomic_DNA"/>
</dbReference>
<keyword evidence="4" id="KW-0548">Nucleotidyltransferase</keyword>
<dbReference type="AlphaFoldDB" id="A0A0D6XS65"/>
<reference evidence="3 5" key="1">
    <citation type="submission" date="2015-01" db="EMBL/GenBank/DDBJ databases">
        <authorList>
            <person name="Guo J."/>
        </authorList>
    </citation>
    <scope>NUCLEOTIDE SEQUENCE [LARGE SCALE GENOMIC DNA]</scope>
    <source>
        <strain evidence="3 5">DSM 22147</strain>
    </source>
</reference>
<dbReference type="GO" id="GO:0061605">
    <property type="term" value="F:molybdopterin-synthase adenylyltransferase activity"/>
    <property type="evidence" value="ECO:0007669"/>
    <property type="project" value="UniProtKB-EC"/>
</dbReference>